<dbReference type="PANTHER" id="PTHR30050:SF5">
    <property type="entry name" value="DNAA REGULATORY INACTIVATOR HDA"/>
    <property type="match status" value="1"/>
</dbReference>
<evidence type="ECO:0000313" key="2">
    <source>
        <dbReference type="Proteomes" id="UP000219050"/>
    </source>
</evidence>
<protein>
    <submittedName>
        <fullName evidence="1">Chromosomal replication initiator DnaA</fullName>
    </submittedName>
</protein>
<name>A0A291M097_9RHOB</name>
<dbReference type="PANTHER" id="PTHR30050">
    <property type="entry name" value="CHROMOSOMAL REPLICATION INITIATOR PROTEIN DNAA"/>
    <property type="match status" value="1"/>
</dbReference>
<dbReference type="KEGG" id="cmag:CBW24_10455"/>
<reference evidence="1 2" key="1">
    <citation type="submission" date="2017-05" db="EMBL/GenBank/DDBJ databases">
        <title>Comparative genomic and metabolic analysis of manganese-oxidizing mechanisms in Celeribater manganoxidans DY25T: its adaption to the environment of polymetallic nodule.</title>
        <authorList>
            <person name="Wang X."/>
        </authorList>
    </citation>
    <scope>NUCLEOTIDE SEQUENCE [LARGE SCALE GENOMIC DNA]</scope>
    <source>
        <strain evidence="1 2">DY25</strain>
    </source>
</reference>
<dbReference type="Gene3D" id="1.10.8.60">
    <property type="match status" value="1"/>
</dbReference>
<dbReference type="RefSeq" id="WP_088661680.1">
    <property type="nucleotide sequence ID" value="NZ_CP021404.1"/>
</dbReference>
<dbReference type="EMBL" id="CP021404">
    <property type="protein sequence ID" value="ATI42391.1"/>
    <property type="molecule type" value="Genomic_DNA"/>
</dbReference>
<sequence length="223" mass="23945">MTRQLALSLTVRPALGREDFFVTGANAIALAEIDRWQDWPQGKLALTGPEGSGKTHLAHVWAAASGARITAAADLPGRDLPPERTAMAVENVDRIGGDAAAEEALFHLHNHLLATGGRLLVTGREAPARWPLALPDLMSRMQATAIARIEPPDDALLAALLVKLFTDRQIPPAPRLIDWLVPRIERSAGYAGRLVAMIDQMALESRRAIGPALAAEAMERLAA</sequence>
<dbReference type="GO" id="GO:0003688">
    <property type="term" value="F:DNA replication origin binding"/>
    <property type="evidence" value="ECO:0007669"/>
    <property type="project" value="TreeGrafter"/>
</dbReference>
<dbReference type="GO" id="GO:0005886">
    <property type="term" value="C:plasma membrane"/>
    <property type="evidence" value="ECO:0007669"/>
    <property type="project" value="TreeGrafter"/>
</dbReference>
<proteinExistence type="predicted"/>
<dbReference type="Proteomes" id="UP000219050">
    <property type="component" value="Chromosome"/>
</dbReference>
<dbReference type="SUPFAM" id="SSF52540">
    <property type="entry name" value="P-loop containing nucleoside triphosphate hydrolases"/>
    <property type="match status" value="1"/>
</dbReference>
<dbReference type="OrthoDB" id="7390113at2"/>
<accession>A0A291M097</accession>
<dbReference type="AlphaFoldDB" id="A0A291M097"/>
<evidence type="ECO:0000313" key="1">
    <source>
        <dbReference type="EMBL" id="ATI42391.1"/>
    </source>
</evidence>
<dbReference type="GO" id="GO:0006270">
    <property type="term" value="P:DNA replication initiation"/>
    <property type="evidence" value="ECO:0007669"/>
    <property type="project" value="TreeGrafter"/>
</dbReference>
<organism evidence="1 2">
    <name type="scientific">Pacificitalea manganoxidans</name>
    <dbReference type="NCBI Taxonomy" id="1411902"/>
    <lineage>
        <taxon>Bacteria</taxon>
        <taxon>Pseudomonadati</taxon>
        <taxon>Pseudomonadota</taxon>
        <taxon>Alphaproteobacteria</taxon>
        <taxon>Rhodobacterales</taxon>
        <taxon>Paracoccaceae</taxon>
        <taxon>Pacificitalea</taxon>
    </lineage>
</organism>
<keyword evidence="2" id="KW-1185">Reference proteome</keyword>
<gene>
    <name evidence="1" type="ORF">CBW24_10455</name>
</gene>
<dbReference type="Gene3D" id="3.40.50.300">
    <property type="entry name" value="P-loop containing nucleotide triphosphate hydrolases"/>
    <property type="match status" value="2"/>
</dbReference>
<dbReference type="InterPro" id="IPR027417">
    <property type="entry name" value="P-loop_NTPase"/>
</dbReference>